<keyword evidence="3" id="KW-1185">Reference proteome</keyword>
<gene>
    <name evidence="2" type="ORF">CH357_01240</name>
</gene>
<proteinExistence type="predicted"/>
<protein>
    <submittedName>
        <fullName evidence="2">Uncharacterized protein</fullName>
    </submittedName>
</protein>
<evidence type="ECO:0000256" key="1">
    <source>
        <dbReference type="SAM" id="MobiDB-lite"/>
    </source>
</evidence>
<accession>A0A2M9XIN0</accession>
<organism evidence="2 3">
    <name type="scientific">Leptospira hartskeerlii</name>
    <dbReference type="NCBI Taxonomy" id="2023177"/>
    <lineage>
        <taxon>Bacteria</taxon>
        <taxon>Pseudomonadati</taxon>
        <taxon>Spirochaetota</taxon>
        <taxon>Spirochaetia</taxon>
        <taxon>Leptospirales</taxon>
        <taxon>Leptospiraceae</taxon>
        <taxon>Leptospira</taxon>
    </lineage>
</organism>
<dbReference type="RefSeq" id="WP_100704956.1">
    <property type="nucleotide sequence ID" value="NZ_NPDL01000004.1"/>
</dbReference>
<name>A0A2M9XIN0_9LEPT</name>
<dbReference type="OrthoDB" id="328278at2"/>
<comment type="caution">
    <text evidence="2">The sequence shown here is derived from an EMBL/GenBank/DDBJ whole genome shotgun (WGS) entry which is preliminary data.</text>
</comment>
<sequence>MEKGLSLKELADSLKKEYGVPFNPNLLGKIERGESRLLTHDFINLCIFFRLELKAFLDKDKKNVHETALGDLTEDPAIRRILIFISENRGSKGFVTFLEEFLKFMGPQLIRMSKDTDPKNLKAASPKKKGRKP</sequence>
<evidence type="ECO:0000313" key="3">
    <source>
        <dbReference type="Proteomes" id="UP000232196"/>
    </source>
</evidence>
<dbReference type="Proteomes" id="UP000232196">
    <property type="component" value="Unassembled WGS sequence"/>
</dbReference>
<dbReference type="EMBL" id="NPDN01000001">
    <property type="protein sequence ID" value="PJZ27551.1"/>
    <property type="molecule type" value="Genomic_DNA"/>
</dbReference>
<reference evidence="2 3" key="1">
    <citation type="submission" date="2017-07" db="EMBL/GenBank/DDBJ databases">
        <title>Leptospira spp. isolated from tropical soils.</title>
        <authorList>
            <person name="Thibeaux R."/>
            <person name="Iraola G."/>
            <person name="Ferres I."/>
            <person name="Bierque E."/>
            <person name="Girault D."/>
            <person name="Soupe-Gilbert M.-E."/>
            <person name="Picardeau M."/>
            <person name="Goarant C."/>
        </authorList>
    </citation>
    <scope>NUCLEOTIDE SEQUENCE [LARGE SCALE GENOMIC DNA]</scope>
    <source>
        <strain evidence="2 3">MCA1-C-A1</strain>
    </source>
</reference>
<dbReference type="AlphaFoldDB" id="A0A2M9XIN0"/>
<feature type="region of interest" description="Disordered" evidence="1">
    <location>
        <begin position="113"/>
        <end position="133"/>
    </location>
</feature>
<evidence type="ECO:0000313" key="2">
    <source>
        <dbReference type="EMBL" id="PJZ27551.1"/>
    </source>
</evidence>